<evidence type="ECO:0000256" key="4">
    <source>
        <dbReference type="ARBA" id="ARBA00023136"/>
    </source>
</evidence>
<proteinExistence type="inferred from homology"/>
<dbReference type="GO" id="GO:0016020">
    <property type="term" value="C:membrane"/>
    <property type="evidence" value="ECO:0007669"/>
    <property type="project" value="UniProtKB-SubCell"/>
</dbReference>
<organism evidence="9 10">
    <name type="scientific">Choiromyces venosus 120613-1</name>
    <dbReference type="NCBI Taxonomy" id="1336337"/>
    <lineage>
        <taxon>Eukaryota</taxon>
        <taxon>Fungi</taxon>
        <taxon>Dikarya</taxon>
        <taxon>Ascomycota</taxon>
        <taxon>Pezizomycotina</taxon>
        <taxon>Pezizomycetes</taxon>
        <taxon>Pezizales</taxon>
        <taxon>Tuberaceae</taxon>
        <taxon>Choiromyces</taxon>
    </lineage>
</organism>
<dbReference type="InterPro" id="IPR049326">
    <property type="entry name" value="Rhodopsin_dom_fungi"/>
</dbReference>
<evidence type="ECO:0000259" key="8">
    <source>
        <dbReference type="Pfam" id="PF20684"/>
    </source>
</evidence>
<feature type="compositionally biased region" description="Low complexity" evidence="6">
    <location>
        <begin position="391"/>
        <end position="408"/>
    </location>
</feature>
<feature type="transmembrane region" description="Helical" evidence="7">
    <location>
        <begin position="183"/>
        <end position="205"/>
    </location>
</feature>
<protein>
    <recommendedName>
        <fullName evidence="8">Rhodopsin domain-containing protein</fullName>
    </recommendedName>
</protein>
<dbReference type="OrthoDB" id="444631at2759"/>
<evidence type="ECO:0000313" key="9">
    <source>
        <dbReference type="EMBL" id="RPA90572.1"/>
    </source>
</evidence>
<feature type="transmembrane region" description="Helical" evidence="7">
    <location>
        <begin position="217"/>
        <end position="238"/>
    </location>
</feature>
<comment type="subcellular location">
    <subcellularLocation>
        <location evidence="1">Membrane</location>
        <topology evidence="1">Multi-pass membrane protein</topology>
    </subcellularLocation>
</comment>
<feature type="transmembrane region" description="Helical" evidence="7">
    <location>
        <begin position="258"/>
        <end position="278"/>
    </location>
</feature>
<accession>A0A3N4IWK4</accession>
<keyword evidence="10" id="KW-1185">Reference proteome</keyword>
<keyword evidence="2 7" id="KW-0812">Transmembrane</keyword>
<dbReference type="EMBL" id="ML120520">
    <property type="protein sequence ID" value="RPA90572.1"/>
    <property type="molecule type" value="Genomic_DNA"/>
</dbReference>
<feature type="transmembrane region" description="Helical" evidence="7">
    <location>
        <begin position="20"/>
        <end position="42"/>
    </location>
</feature>
<evidence type="ECO:0000313" key="10">
    <source>
        <dbReference type="Proteomes" id="UP000276215"/>
    </source>
</evidence>
<evidence type="ECO:0000256" key="5">
    <source>
        <dbReference type="ARBA" id="ARBA00038359"/>
    </source>
</evidence>
<evidence type="ECO:0000256" key="6">
    <source>
        <dbReference type="SAM" id="MobiDB-lite"/>
    </source>
</evidence>
<gene>
    <name evidence="9" type="ORF">L873DRAFT_431643</name>
</gene>
<feature type="transmembrane region" description="Helical" evidence="7">
    <location>
        <begin position="131"/>
        <end position="152"/>
    </location>
</feature>
<dbReference type="Proteomes" id="UP000276215">
    <property type="component" value="Unassembled WGS sequence"/>
</dbReference>
<evidence type="ECO:0000256" key="7">
    <source>
        <dbReference type="SAM" id="Phobius"/>
    </source>
</evidence>
<evidence type="ECO:0000256" key="3">
    <source>
        <dbReference type="ARBA" id="ARBA00022989"/>
    </source>
</evidence>
<keyword evidence="4 7" id="KW-0472">Membrane</keyword>
<dbReference type="InterPro" id="IPR052337">
    <property type="entry name" value="SAT4-like"/>
</dbReference>
<reference evidence="9 10" key="1">
    <citation type="journal article" date="2018" name="Nat. Ecol. Evol.">
        <title>Pezizomycetes genomes reveal the molecular basis of ectomycorrhizal truffle lifestyle.</title>
        <authorList>
            <person name="Murat C."/>
            <person name="Payen T."/>
            <person name="Noel B."/>
            <person name="Kuo A."/>
            <person name="Morin E."/>
            <person name="Chen J."/>
            <person name="Kohler A."/>
            <person name="Krizsan K."/>
            <person name="Balestrini R."/>
            <person name="Da Silva C."/>
            <person name="Montanini B."/>
            <person name="Hainaut M."/>
            <person name="Levati E."/>
            <person name="Barry K.W."/>
            <person name="Belfiori B."/>
            <person name="Cichocki N."/>
            <person name="Clum A."/>
            <person name="Dockter R.B."/>
            <person name="Fauchery L."/>
            <person name="Guy J."/>
            <person name="Iotti M."/>
            <person name="Le Tacon F."/>
            <person name="Lindquist E.A."/>
            <person name="Lipzen A."/>
            <person name="Malagnac F."/>
            <person name="Mello A."/>
            <person name="Molinier V."/>
            <person name="Miyauchi S."/>
            <person name="Poulain J."/>
            <person name="Riccioni C."/>
            <person name="Rubini A."/>
            <person name="Sitrit Y."/>
            <person name="Splivallo R."/>
            <person name="Traeger S."/>
            <person name="Wang M."/>
            <person name="Zifcakova L."/>
            <person name="Wipf D."/>
            <person name="Zambonelli A."/>
            <person name="Paolocci F."/>
            <person name="Nowrousian M."/>
            <person name="Ottonello S."/>
            <person name="Baldrian P."/>
            <person name="Spatafora J.W."/>
            <person name="Henrissat B."/>
            <person name="Nagy L.G."/>
            <person name="Aury J.M."/>
            <person name="Wincker P."/>
            <person name="Grigoriev I.V."/>
            <person name="Bonfante P."/>
            <person name="Martin F.M."/>
        </authorList>
    </citation>
    <scope>NUCLEOTIDE SEQUENCE [LARGE SCALE GENOMIC DNA]</scope>
    <source>
        <strain evidence="9 10">120613-1</strain>
    </source>
</reference>
<feature type="region of interest" description="Disordered" evidence="6">
    <location>
        <begin position="383"/>
        <end position="408"/>
    </location>
</feature>
<sequence length="408" mass="44884">MSWSTPERGPDYVAPNEGPWGYTTATVLLSVASVVVLARIYCRGIIMKFIGGDDYCILFATATAVVLTVLLCKSAEYGAGKHVRDIPMDNIIQIVKIGYGMQILYIVVMTFTKASLLLLLIRLVRNRRMSILIWSIFGFMGAFAFASFWATVFTCTPPSYAWNKMDETRPHKGRCGNFKALQYWVPAGNILMDFVLWLLPLKLIYPLKLPRAQKIGLYIVFILGAMVFISATVRISLILKLSVFGPGCSDVTWSTYPIGVWSIVEATVGIICSSLPTLRPLFKKHFSFVFDLFSKIFGEPDMAWNQNSIHIPTAIKETAVQSPSGRAFPLRSTSDSGFISTDLFPDPNLCPGDLNIDLEAGIGSVGGKESRSIMLEMDITEAPLNPGAEASGSSDISRFNSSSDSCSR</sequence>
<dbReference type="PANTHER" id="PTHR33048">
    <property type="entry name" value="PTH11-LIKE INTEGRAL MEMBRANE PROTEIN (AFU_ORTHOLOGUE AFUA_5G11245)"/>
    <property type="match status" value="1"/>
</dbReference>
<name>A0A3N4IWK4_9PEZI</name>
<dbReference type="STRING" id="1336337.A0A3N4IWK4"/>
<feature type="domain" description="Rhodopsin" evidence="8">
    <location>
        <begin position="38"/>
        <end position="284"/>
    </location>
</feature>
<comment type="similarity">
    <text evidence="5">Belongs to the SAT4 family.</text>
</comment>
<dbReference type="Pfam" id="PF20684">
    <property type="entry name" value="Fung_rhodopsin"/>
    <property type="match status" value="1"/>
</dbReference>
<dbReference type="PANTHER" id="PTHR33048:SF55">
    <property type="entry name" value="INTEGRAL MEMBRANE PROTEIN"/>
    <property type="match status" value="1"/>
</dbReference>
<evidence type="ECO:0000256" key="2">
    <source>
        <dbReference type="ARBA" id="ARBA00022692"/>
    </source>
</evidence>
<evidence type="ECO:0000256" key="1">
    <source>
        <dbReference type="ARBA" id="ARBA00004141"/>
    </source>
</evidence>
<feature type="transmembrane region" description="Helical" evidence="7">
    <location>
        <begin position="54"/>
        <end position="71"/>
    </location>
</feature>
<dbReference type="AlphaFoldDB" id="A0A3N4IWK4"/>
<keyword evidence="3 7" id="KW-1133">Transmembrane helix</keyword>
<feature type="transmembrane region" description="Helical" evidence="7">
    <location>
        <begin position="103"/>
        <end position="124"/>
    </location>
</feature>